<dbReference type="KEGG" id="wco:G7084_06245"/>
<keyword evidence="1" id="KW-0255">Endonuclease</keyword>
<dbReference type="Proteomes" id="UP000500741">
    <property type="component" value="Chromosome"/>
</dbReference>
<sequence length="301" mass="35301">MDAQMNAFEKFFQAGQDAYAEKDWLTANEQLENAYILEQSDQLLLLLVDSLAQSEQFQQAWDLIQNHNQLYQKTVDRANLYLKIALANQMYLAAWEFALNSPWTDRLVDQIKLKERQDQVELAQTIKNRGRHFFNLSDVELPEQAQRLQMAEMLPRHYFISGAKTLLVDPFLPAISRATLADRLRRLQVSDEIDFLWIDQKIKKIVPNQLLAIEDSFFWKKIKTVLENGAIHDDPVILEGLEKQLYLEMTVSYPHYPKFNLDANAWIQTELGNVQFDQVRPESDLQARYHQQLLNELMNLM</sequence>
<dbReference type="EMBL" id="CP049888">
    <property type="protein sequence ID" value="QIL50952.1"/>
    <property type="molecule type" value="Genomic_DNA"/>
</dbReference>
<evidence type="ECO:0000313" key="1">
    <source>
        <dbReference type="EMBL" id="QIL50952.1"/>
    </source>
</evidence>
<name>A0A6G8B152_9LACO</name>
<gene>
    <name evidence="1" type="ORF">G7084_06245</name>
</gene>
<dbReference type="GO" id="GO:0004519">
    <property type="term" value="F:endonuclease activity"/>
    <property type="evidence" value="ECO:0007669"/>
    <property type="project" value="UniProtKB-KW"/>
</dbReference>
<keyword evidence="1" id="KW-0540">Nuclease</keyword>
<evidence type="ECO:0000313" key="2">
    <source>
        <dbReference type="Proteomes" id="UP000500741"/>
    </source>
</evidence>
<dbReference type="AlphaFoldDB" id="A0A6G8B152"/>
<dbReference type="RefSeq" id="WP_166011054.1">
    <property type="nucleotide sequence ID" value="NZ_CP049888.1"/>
</dbReference>
<organism evidence="1 2">
    <name type="scientific">Weissella coleopterorum</name>
    <dbReference type="NCBI Taxonomy" id="2714949"/>
    <lineage>
        <taxon>Bacteria</taxon>
        <taxon>Bacillati</taxon>
        <taxon>Bacillota</taxon>
        <taxon>Bacilli</taxon>
        <taxon>Lactobacillales</taxon>
        <taxon>Lactobacillaceae</taxon>
        <taxon>Weissella</taxon>
    </lineage>
</organism>
<keyword evidence="1" id="KW-0378">Hydrolase</keyword>
<protein>
    <submittedName>
        <fullName evidence="1">Restriction endonuclease subunit R</fullName>
    </submittedName>
</protein>
<accession>A0A6G8B152</accession>
<keyword evidence="2" id="KW-1185">Reference proteome</keyword>
<proteinExistence type="predicted"/>
<reference evidence="1 2" key="1">
    <citation type="submission" date="2020-03" db="EMBL/GenBank/DDBJ databases">
        <title>Weissella sp. nov., isolated from Cybister lewisianus.</title>
        <authorList>
            <person name="Hyun D.-W."/>
            <person name="Bae J.-W."/>
        </authorList>
    </citation>
    <scope>NUCLEOTIDE SEQUENCE [LARGE SCALE GENOMIC DNA]</scope>
    <source>
        <strain evidence="1 2">HDW19</strain>
    </source>
</reference>